<dbReference type="GO" id="GO:0016747">
    <property type="term" value="F:acyltransferase activity, transferring groups other than amino-acyl groups"/>
    <property type="evidence" value="ECO:0007669"/>
    <property type="project" value="InterPro"/>
</dbReference>
<dbReference type="PANTHER" id="PTHR43792:SF1">
    <property type="entry name" value="N-ACETYLTRANSFERASE DOMAIN-CONTAINING PROTEIN"/>
    <property type="match status" value="1"/>
</dbReference>
<dbReference type="PANTHER" id="PTHR43792">
    <property type="entry name" value="GNAT FAMILY, PUTATIVE (AFU_ORTHOLOGUE AFUA_3G00765)-RELATED-RELATED"/>
    <property type="match status" value="1"/>
</dbReference>
<reference evidence="2 3" key="1">
    <citation type="submission" date="2017-04" db="EMBL/GenBank/DDBJ databases">
        <authorList>
            <person name="Afonso C.L."/>
            <person name="Miller P.J."/>
            <person name="Scott M.A."/>
            <person name="Spackman E."/>
            <person name="Goraichik I."/>
            <person name="Dimitrov K.M."/>
            <person name="Suarez D.L."/>
            <person name="Swayne D.E."/>
        </authorList>
    </citation>
    <scope>NUCLEOTIDE SEQUENCE [LARGE SCALE GENOMIC DNA]</scope>
    <source>
        <strain evidence="2 3">DSM 22418</strain>
    </source>
</reference>
<evidence type="ECO:0000313" key="2">
    <source>
        <dbReference type="EMBL" id="SMG11271.1"/>
    </source>
</evidence>
<dbReference type="Pfam" id="PF13302">
    <property type="entry name" value="Acetyltransf_3"/>
    <property type="match status" value="1"/>
</dbReference>
<evidence type="ECO:0000259" key="1">
    <source>
        <dbReference type="PROSITE" id="PS51186"/>
    </source>
</evidence>
<dbReference type="EMBL" id="FXAU01000001">
    <property type="protein sequence ID" value="SMG11271.1"/>
    <property type="molecule type" value="Genomic_DNA"/>
</dbReference>
<keyword evidence="2" id="KW-0808">Transferase</keyword>
<dbReference type="Proteomes" id="UP000192980">
    <property type="component" value="Unassembled WGS sequence"/>
</dbReference>
<dbReference type="Gene3D" id="3.40.630.30">
    <property type="match status" value="1"/>
</dbReference>
<dbReference type="InterPro" id="IPR051531">
    <property type="entry name" value="N-acetyltransferase"/>
</dbReference>
<feature type="domain" description="N-acetyltransferase" evidence="1">
    <location>
        <begin position="14"/>
        <end position="180"/>
    </location>
</feature>
<dbReference type="InterPro" id="IPR016181">
    <property type="entry name" value="Acyl_CoA_acyltransferase"/>
</dbReference>
<protein>
    <submittedName>
        <fullName evidence="2">Protein N-acetyltransferase, RimJ/RimL family</fullName>
    </submittedName>
</protein>
<dbReference type="RefSeq" id="WP_085471458.1">
    <property type="nucleotide sequence ID" value="NZ_FXAU01000001.1"/>
</dbReference>
<dbReference type="InterPro" id="IPR000182">
    <property type="entry name" value="GNAT_dom"/>
</dbReference>
<dbReference type="SUPFAM" id="SSF55729">
    <property type="entry name" value="Acyl-CoA N-acyltransferases (Nat)"/>
    <property type="match status" value="1"/>
</dbReference>
<evidence type="ECO:0000313" key="3">
    <source>
        <dbReference type="Proteomes" id="UP000192980"/>
    </source>
</evidence>
<accession>A0A1X7I9E6</accession>
<sequence>MDSKKKYEFTSERLGFRNWDLSDIDEMHAINSDEKVMEFFPGIPTKEQTTEFIERMRKQFRDKGFCYFAVERLDNEAFIGFIGLSEQTYEADFTPCVDIGWRIKSREWNNGFASEGAARCLDYALNELKLENVYAIAPKINRKSEHIMTKIGLVKQYEFEHPLLIKNNRLRTCVLYKTKNDIK</sequence>
<dbReference type="OrthoDB" id="9811523at2"/>
<keyword evidence="3" id="KW-1185">Reference proteome</keyword>
<gene>
    <name evidence="2" type="ORF">SAMN05660862_0595</name>
</gene>
<proteinExistence type="predicted"/>
<dbReference type="STRING" id="561061.SAMN05660862_0595"/>
<organism evidence="2 3">
    <name type="scientific">Sphingobacterium psychroaquaticum</name>
    <dbReference type="NCBI Taxonomy" id="561061"/>
    <lineage>
        <taxon>Bacteria</taxon>
        <taxon>Pseudomonadati</taxon>
        <taxon>Bacteroidota</taxon>
        <taxon>Sphingobacteriia</taxon>
        <taxon>Sphingobacteriales</taxon>
        <taxon>Sphingobacteriaceae</taxon>
        <taxon>Sphingobacterium</taxon>
    </lineage>
</organism>
<name>A0A1X7I9E6_9SPHI</name>
<dbReference type="AlphaFoldDB" id="A0A1X7I9E6"/>
<dbReference type="PROSITE" id="PS51186">
    <property type="entry name" value="GNAT"/>
    <property type="match status" value="1"/>
</dbReference>